<evidence type="ECO:0000313" key="1">
    <source>
        <dbReference type="EMBL" id="JAD71688.1"/>
    </source>
</evidence>
<protein>
    <submittedName>
        <fullName evidence="1">Uncharacterized protein</fullName>
    </submittedName>
</protein>
<name>A0A0A9CB66_ARUDO</name>
<organism evidence="1">
    <name type="scientific">Arundo donax</name>
    <name type="common">Giant reed</name>
    <name type="synonym">Donax arundinaceus</name>
    <dbReference type="NCBI Taxonomy" id="35708"/>
    <lineage>
        <taxon>Eukaryota</taxon>
        <taxon>Viridiplantae</taxon>
        <taxon>Streptophyta</taxon>
        <taxon>Embryophyta</taxon>
        <taxon>Tracheophyta</taxon>
        <taxon>Spermatophyta</taxon>
        <taxon>Magnoliopsida</taxon>
        <taxon>Liliopsida</taxon>
        <taxon>Poales</taxon>
        <taxon>Poaceae</taxon>
        <taxon>PACMAD clade</taxon>
        <taxon>Arundinoideae</taxon>
        <taxon>Arundineae</taxon>
        <taxon>Arundo</taxon>
    </lineage>
</organism>
<reference evidence="1" key="1">
    <citation type="submission" date="2014-09" db="EMBL/GenBank/DDBJ databases">
        <authorList>
            <person name="Magalhaes I.L.F."/>
            <person name="Oliveira U."/>
            <person name="Santos F.R."/>
            <person name="Vidigal T.H.D.A."/>
            <person name="Brescovit A.D."/>
            <person name="Santos A.J."/>
        </authorList>
    </citation>
    <scope>NUCLEOTIDE SEQUENCE</scope>
    <source>
        <tissue evidence="1">Shoot tissue taken approximately 20 cm above the soil surface</tissue>
    </source>
</reference>
<dbReference type="EMBL" id="GBRH01226207">
    <property type="protein sequence ID" value="JAD71688.1"/>
    <property type="molecule type" value="Transcribed_RNA"/>
</dbReference>
<sequence length="39" mass="4559">MLIRQSQCSCHILHIKILAKDALTYHLEPIHSIYICSHE</sequence>
<reference evidence="1" key="2">
    <citation type="journal article" date="2015" name="Data Brief">
        <title>Shoot transcriptome of the giant reed, Arundo donax.</title>
        <authorList>
            <person name="Barrero R.A."/>
            <person name="Guerrero F.D."/>
            <person name="Moolhuijzen P."/>
            <person name="Goolsby J.A."/>
            <person name="Tidwell J."/>
            <person name="Bellgard S.E."/>
            <person name="Bellgard M.I."/>
        </authorList>
    </citation>
    <scope>NUCLEOTIDE SEQUENCE</scope>
    <source>
        <tissue evidence="1">Shoot tissue taken approximately 20 cm above the soil surface</tissue>
    </source>
</reference>
<proteinExistence type="predicted"/>
<accession>A0A0A9CB66</accession>
<dbReference type="AlphaFoldDB" id="A0A0A9CB66"/>